<dbReference type="EMBL" id="JACJVO010000027">
    <property type="protein sequence ID" value="MBB6733540.1"/>
    <property type="molecule type" value="Genomic_DNA"/>
</dbReference>
<name>A0A7X0VXF3_9BACL</name>
<sequence length="109" mass="12242">MLPIRKASFRRMAEQGGGRYAEIEVETEDPHCPRLLAHFRREGGGRYQLVRVFRPTEETASSPGGRDATFELFAGPDRGGAEDRAGFGRRLLAYGDIRDQLDRHLQPNG</sequence>
<gene>
    <name evidence="1" type="ORF">H7C18_21680</name>
</gene>
<proteinExistence type="predicted"/>
<organism evidence="1 2">
    <name type="scientific">Cohnella zeiphila</name>
    <dbReference type="NCBI Taxonomy" id="2761120"/>
    <lineage>
        <taxon>Bacteria</taxon>
        <taxon>Bacillati</taxon>
        <taxon>Bacillota</taxon>
        <taxon>Bacilli</taxon>
        <taxon>Bacillales</taxon>
        <taxon>Paenibacillaceae</taxon>
        <taxon>Cohnella</taxon>
    </lineage>
</organism>
<dbReference type="AlphaFoldDB" id="A0A7X0VXF3"/>
<reference evidence="1 2" key="1">
    <citation type="submission" date="2020-08" db="EMBL/GenBank/DDBJ databases">
        <title>Cohnella phylogeny.</title>
        <authorList>
            <person name="Dunlap C."/>
        </authorList>
    </citation>
    <scope>NUCLEOTIDE SEQUENCE [LARGE SCALE GENOMIC DNA]</scope>
    <source>
        <strain evidence="1 2">CBP 2801</strain>
    </source>
</reference>
<comment type="caution">
    <text evidence="1">The sequence shown here is derived from an EMBL/GenBank/DDBJ whole genome shotgun (WGS) entry which is preliminary data.</text>
</comment>
<evidence type="ECO:0000313" key="2">
    <source>
        <dbReference type="Proteomes" id="UP000564644"/>
    </source>
</evidence>
<accession>A0A7X0VXF3</accession>
<protein>
    <submittedName>
        <fullName evidence="1">Uncharacterized protein</fullName>
    </submittedName>
</protein>
<evidence type="ECO:0000313" key="1">
    <source>
        <dbReference type="EMBL" id="MBB6733540.1"/>
    </source>
</evidence>
<keyword evidence="2" id="KW-1185">Reference proteome</keyword>
<dbReference type="Proteomes" id="UP000564644">
    <property type="component" value="Unassembled WGS sequence"/>
</dbReference>
<dbReference type="RefSeq" id="WP_185131198.1">
    <property type="nucleotide sequence ID" value="NZ_JACJVO010000027.1"/>
</dbReference>